<proteinExistence type="inferred from homology"/>
<dbReference type="Gene3D" id="3.40.50.620">
    <property type="entry name" value="HUPs"/>
    <property type="match status" value="1"/>
</dbReference>
<dbReference type="RefSeq" id="WP_275813192.1">
    <property type="nucleotide sequence ID" value="NZ_BAAANM010000001.1"/>
</dbReference>
<accession>A0ABT5YYH3</accession>
<organism evidence="3 4">
    <name type="scientific">Streptantibioticus ferralitis</name>
    <dbReference type="NCBI Taxonomy" id="236510"/>
    <lineage>
        <taxon>Bacteria</taxon>
        <taxon>Bacillati</taxon>
        <taxon>Actinomycetota</taxon>
        <taxon>Actinomycetes</taxon>
        <taxon>Kitasatosporales</taxon>
        <taxon>Streptomycetaceae</taxon>
        <taxon>Streptantibioticus</taxon>
    </lineage>
</organism>
<sequence>MAGGKRVIVGVSGSPASLAALRRAVAEARRAEALLVPVLAWSPPGGETAYRRHPVPHLLWEWQQAARKRLDTAFDEAFGGYPSDLRIHPMPVQFAAGPALVQLADDPDDLLVVGTGRRGRLRRLLHTSVSRYCLARAKCPVIAVPPPELLHELSFTARAFRKFPDLETSGWAAAVHAHRG</sequence>
<dbReference type="InterPro" id="IPR006016">
    <property type="entry name" value="UspA"/>
</dbReference>
<feature type="domain" description="UspA" evidence="2">
    <location>
        <begin position="5"/>
        <end position="145"/>
    </location>
</feature>
<keyword evidence="4" id="KW-1185">Reference proteome</keyword>
<comment type="similarity">
    <text evidence="1">Belongs to the universal stress protein A family.</text>
</comment>
<dbReference type="InterPro" id="IPR014729">
    <property type="entry name" value="Rossmann-like_a/b/a_fold"/>
</dbReference>
<comment type="caution">
    <text evidence="3">The sequence shown here is derived from an EMBL/GenBank/DDBJ whole genome shotgun (WGS) entry which is preliminary data.</text>
</comment>
<name>A0ABT5YYH3_9ACTN</name>
<dbReference type="InterPro" id="IPR006015">
    <property type="entry name" value="Universal_stress_UspA"/>
</dbReference>
<dbReference type="Proteomes" id="UP001220022">
    <property type="component" value="Unassembled WGS sequence"/>
</dbReference>
<dbReference type="Pfam" id="PF00582">
    <property type="entry name" value="Usp"/>
    <property type="match status" value="1"/>
</dbReference>
<dbReference type="SUPFAM" id="SSF52402">
    <property type="entry name" value="Adenine nucleotide alpha hydrolases-like"/>
    <property type="match status" value="1"/>
</dbReference>
<dbReference type="PRINTS" id="PR01438">
    <property type="entry name" value="UNVRSLSTRESS"/>
</dbReference>
<evidence type="ECO:0000313" key="3">
    <source>
        <dbReference type="EMBL" id="MDF2256642.1"/>
    </source>
</evidence>
<evidence type="ECO:0000313" key="4">
    <source>
        <dbReference type="Proteomes" id="UP001220022"/>
    </source>
</evidence>
<gene>
    <name evidence="3" type="ORF">P2L57_13150</name>
</gene>
<evidence type="ECO:0000256" key="1">
    <source>
        <dbReference type="ARBA" id="ARBA00008791"/>
    </source>
</evidence>
<reference evidence="3 4" key="1">
    <citation type="submission" date="2023-03" db="EMBL/GenBank/DDBJ databases">
        <title>Draft genome sequence of type strain Streptomyces ferralitis JCM 14344.</title>
        <authorList>
            <person name="Klaysubun C."/>
            <person name="Duangmal K."/>
        </authorList>
    </citation>
    <scope>NUCLEOTIDE SEQUENCE [LARGE SCALE GENOMIC DNA]</scope>
    <source>
        <strain evidence="3 4">JCM 14344</strain>
    </source>
</reference>
<dbReference type="EMBL" id="JARHTQ010000007">
    <property type="protein sequence ID" value="MDF2256642.1"/>
    <property type="molecule type" value="Genomic_DNA"/>
</dbReference>
<protein>
    <submittedName>
        <fullName evidence="3">Universal stress protein</fullName>
    </submittedName>
</protein>
<evidence type="ECO:0000259" key="2">
    <source>
        <dbReference type="Pfam" id="PF00582"/>
    </source>
</evidence>